<evidence type="ECO:0000256" key="2">
    <source>
        <dbReference type="ARBA" id="ARBA00023002"/>
    </source>
</evidence>
<dbReference type="InterPro" id="IPR036856">
    <property type="entry name" value="Ald_Oxase/Xan_DH_a/b_sf"/>
</dbReference>
<dbReference type="Gene3D" id="3.90.1170.50">
    <property type="entry name" value="Aldehyde oxidase/xanthine dehydrogenase, a/b hammerhead"/>
    <property type="match status" value="1"/>
</dbReference>
<dbReference type="RefSeq" id="WP_162664330.1">
    <property type="nucleotide sequence ID" value="NZ_CP048020.1"/>
</dbReference>
<dbReference type="InterPro" id="IPR008274">
    <property type="entry name" value="AldOxase/xan_DH_MoCoBD1"/>
</dbReference>
<dbReference type="Pfam" id="PF01315">
    <property type="entry name" value="Ald_Xan_dh_C"/>
    <property type="match status" value="1"/>
</dbReference>
<dbReference type="EC" id="1.17.1.4" evidence="4"/>
<dbReference type="AlphaFoldDB" id="A0A6P1Y528"/>
<dbReference type="Pfam" id="PF20256">
    <property type="entry name" value="MoCoBD_2"/>
    <property type="match status" value="1"/>
</dbReference>
<dbReference type="Pfam" id="PF02738">
    <property type="entry name" value="MoCoBD_1"/>
    <property type="match status" value="1"/>
</dbReference>
<dbReference type="KEGG" id="trz:GWP43_11915"/>
<evidence type="ECO:0000256" key="1">
    <source>
        <dbReference type="ARBA" id="ARBA00022505"/>
    </source>
</evidence>
<feature type="domain" description="Aldehyde oxidase/xanthine dehydrogenase a/b hammerhead" evidence="3">
    <location>
        <begin position="17"/>
        <end position="133"/>
    </location>
</feature>
<protein>
    <submittedName>
        <fullName evidence="4">Xanthine dehydrogenase molybdenum-binding subunit XdhA</fullName>
        <ecNumber evidence="4">1.17.1.4</ecNumber>
    </submittedName>
</protein>
<evidence type="ECO:0000259" key="3">
    <source>
        <dbReference type="SMART" id="SM01008"/>
    </source>
</evidence>
<evidence type="ECO:0000313" key="4">
    <source>
        <dbReference type="EMBL" id="QHX44032.1"/>
    </source>
</evidence>
<dbReference type="NCBIfam" id="NF043082">
    <property type="entry name" value="XdhA_XDHase"/>
    <property type="match status" value="1"/>
</dbReference>
<dbReference type="InterPro" id="IPR016208">
    <property type="entry name" value="Ald_Oxase/xanthine_DH-like"/>
</dbReference>
<dbReference type="SUPFAM" id="SSF56003">
    <property type="entry name" value="Molybdenum cofactor-binding domain"/>
    <property type="match status" value="1"/>
</dbReference>
<dbReference type="Proteomes" id="UP000464374">
    <property type="component" value="Chromosome"/>
</dbReference>
<organism evidence="4 5">
    <name type="scientific">Treponema vincentii</name>
    <dbReference type="NCBI Taxonomy" id="69710"/>
    <lineage>
        <taxon>Bacteria</taxon>
        <taxon>Pseudomonadati</taxon>
        <taxon>Spirochaetota</taxon>
        <taxon>Spirochaetia</taxon>
        <taxon>Spirochaetales</taxon>
        <taxon>Treponemataceae</taxon>
        <taxon>Treponema</taxon>
    </lineage>
</organism>
<accession>A0A6P1Y528</accession>
<dbReference type="SUPFAM" id="SSF54665">
    <property type="entry name" value="CO dehydrogenase molybdoprotein N-domain-like"/>
    <property type="match status" value="1"/>
</dbReference>
<dbReference type="PANTHER" id="PTHR11908:SF132">
    <property type="entry name" value="ALDEHYDE OXIDASE 1-RELATED"/>
    <property type="match status" value="1"/>
</dbReference>
<proteinExistence type="predicted"/>
<gene>
    <name evidence="4" type="primary">xdhA</name>
    <name evidence="4" type="ORF">GWP43_11915</name>
</gene>
<dbReference type="EMBL" id="CP048020">
    <property type="protein sequence ID" value="QHX44032.1"/>
    <property type="molecule type" value="Genomic_DNA"/>
</dbReference>
<dbReference type="InterPro" id="IPR037165">
    <property type="entry name" value="AldOxase/xan_DH_Mopterin-bd_sf"/>
</dbReference>
<name>A0A6P1Y528_9SPIR</name>
<dbReference type="PANTHER" id="PTHR11908">
    <property type="entry name" value="XANTHINE DEHYDROGENASE"/>
    <property type="match status" value="1"/>
</dbReference>
<dbReference type="InterPro" id="IPR050028">
    <property type="entry name" value="XdhA_XDHase"/>
</dbReference>
<dbReference type="InterPro" id="IPR000674">
    <property type="entry name" value="Ald_Oxase/Xan_DH_a/b"/>
</dbReference>
<dbReference type="NCBIfam" id="NF007426">
    <property type="entry name" value="PRK09970.1"/>
    <property type="match status" value="1"/>
</dbReference>
<dbReference type="GO" id="GO:0005506">
    <property type="term" value="F:iron ion binding"/>
    <property type="evidence" value="ECO:0007669"/>
    <property type="project" value="InterPro"/>
</dbReference>
<dbReference type="GO" id="GO:0002197">
    <property type="term" value="C:xanthine dehydrogenase complex"/>
    <property type="evidence" value="ECO:0007669"/>
    <property type="project" value="InterPro"/>
</dbReference>
<dbReference type="SMART" id="SM01008">
    <property type="entry name" value="Ald_Xan_dh_C"/>
    <property type="match status" value="1"/>
</dbReference>
<reference evidence="4 5" key="1">
    <citation type="submission" date="2020-01" db="EMBL/GenBank/DDBJ databases">
        <title>Complete genome sequence of a human oral phylogroup 1 Treponema sp. strain ATCC 700766, originally isolated from periodontitis dental plaque.</title>
        <authorList>
            <person name="Chan Y."/>
            <person name="Huo Y.-B."/>
            <person name="Yu X.-L."/>
            <person name="Zeng H."/>
            <person name="Leung W.-K."/>
            <person name="Watt R.M."/>
        </authorList>
    </citation>
    <scope>NUCLEOTIDE SEQUENCE [LARGE SCALE GENOMIC DNA]</scope>
    <source>
        <strain evidence="4 5">OMZ 804</strain>
    </source>
</reference>
<sequence>MIVGKAVPRVDAYDKVTGRAKYVDDYFHSDFLVAKVLHSTIANGLVKKIDTSAAEKIPGVVKIVTCFDVPDICFPTAGHPWSTEEAHQDIADRKLLNKRVRFYGDDIAAVIAEDNVVAERALKAITVEYEEYPPILDVHQAMSPEATVLHEAFPGNVLKHTVFSVGEYEETPDDPDTVMFEGDYAVSPISHCHIENPGSYAYMKGGKIIVVSSTQLPHICRRVCGQALGIDWGKIRVIKPYIGGGFGNKQDILYEPLNAYLCTVVGGRCVQLSVSREETFMCTRTRHAMEFHMKTTVRKSDGRFISRKMLCYSTKGGYASHGHAITANASNEFKQLYSAEKGIISEAYSVFTNHITAGAMRAYGIPQADFALESFMDDMALKLNMDPVDLRLKNCMREGYEDPVTKIRANSDGLYQCLQKGREVFHWDELRKKYANQTGPVRRGVGVACFNYKTGVYPISLETASARIVLNQDGSIQIQMGATEIGQGADTVFCQMAAEVLSLPMDKVYIFSEQDTDVSPYDSAAYASRQTYVSGKAIKKTAESLKRKILDYAAWMLDMKADELDLQHEKIIVRSTGEERLTLEEVAMESCYSMKESNHLSAEETSHCTDNCFSFGATFVEIEVDIPVGKIKVLNILNLHDSGTLINPQLAAAQVHGGMGMGIGAATAEQMLYDKKGKLLNGNLLDYKLPTAMDLPDLHELFIENADPTGPFGNKSLGEPPIISQPPAIRNALLHATGVAINKLPLNPQRLFEAFSESGLLKEVI</sequence>
<keyword evidence="2 4" id="KW-0560">Oxidoreductase</keyword>
<dbReference type="InterPro" id="IPR046867">
    <property type="entry name" value="AldOxase/xan_DH_MoCoBD2"/>
</dbReference>
<dbReference type="Gene3D" id="3.30.365.10">
    <property type="entry name" value="Aldehyde oxidase/xanthine dehydrogenase, molybdopterin binding domain"/>
    <property type="match status" value="4"/>
</dbReference>
<evidence type="ECO:0000313" key="5">
    <source>
        <dbReference type="Proteomes" id="UP000464374"/>
    </source>
</evidence>
<keyword evidence="1" id="KW-0500">Molybdenum</keyword>
<dbReference type="GO" id="GO:0004854">
    <property type="term" value="F:xanthine dehydrogenase activity"/>
    <property type="evidence" value="ECO:0007669"/>
    <property type="project" value="UniProtKB-EC"/>
</dbReference>